<evidence type="ECO:0000313" key="3">
    <source>
        <dbReference type="Proteomes" id="UP001301769"/>
    </source>
</evidence>
<feature type="compositionally biased region" description="Polar residues" evidence="1">
    <location>
        <begin position="111"/>
        <end position="130"/>
    </location>
</feature>
<feature type="region of interest" description="Disordered" evidence="1">
    <location>
        <begin position="184"/>
        <end position="219"/>
    </location>
</feature>
<evidence type="ECO:0000313" key="2">
    <source>
        <dbReference type="EMBL" id="KAK4219771.1"/>
    </source>
</evidence>
<feature type="compositionally biased region" description="Polar residues" evidence="1">
    <location>
        <begin position="137"/>
        <end position="146"/>
    </location>
</feature>
<dbReference type="Proteomes" id="UP001301769">
    <property type="component" value="Unassembled WGS sequence"/>
</dbReference>
<dbReference type="AlphaFoldDB" id="A0AAN7BBI4"/>
<name>A0AAN7BBI4_9PEZI</name>
<proteinExistence type="predicted"/>
<feature type="compositionally biased region" description="Basic and acidic residues" evidence="1">
    <location>
        <begin position="85"/>
        <end position="100"/>
    </location>
</feature>
<organism evidence="2 3">
    <name type="scientific">Rhypophila decipiens</name>
    <dbReference type="NCBI Taxonomy" id="261697"/>
    <lineage>
        <taxon>Eukaryota</taxon>
        <taxon>Fungi</taxon>
        <taxon>Dikarya</taxon>
        <taxon>Ascomycota</taxon>
        <taxon>Pezizomycotina</taxon>
        <taxon>Sordariomycetes</taxon>
        <taxon>Sordariomycetidae</taxon>
        <taxon>Sordariales</taxon>
        <taxon>Naviculisporaceae</taxon>
        <taxon>Rhypophila</taxon>
    </lineage>
</organism>
<sequence length="370" mass="40188">MARRPSRRQAATGTTTVVSPSDAGAGAGTRQPKTATPSRSAGDTLTPDKGRTRQTIITAKDKPYVETKITNTGARKKPKGWGKQGDARKAPKADDDRLWDPSKGIKMPSKQIPTLTASQPDGSKSATSNRAAGANISHKTPTTPTVSEARLRNSKMAEMTTYLVADTCDPDSFDRGGIVQVSYEASKSSTTTPKTSPNSQEQRGRKRHRGRNRNRDRDSARVNDLWDVLAEDQEFSQMVALMDRQMPFRSPSPECYEEPIRPPSNALLEWLASTDDRLFGRLIYQPGTASGGNYSKGDNVPSSPSGPTVAAAETTSIDDYCVQMLDQMMGRLYTSRPSCLFPRGSNGSVTDSVTLAGIGDQFVFHDYDSV</sequence>
<feature type="compositionally biased region" description="Polar residues" evidence="1">
    <location>
        <begin position="9"/>
        <end position="19"/>
    </location>
</feature>
<evidence type="ECO:0000256" key="1">
    <source>
        <dbReference type="SAM" id="MobiDB-lite"/>
    </source>
</evidence>
<reference evidence="2" key="1">
    <citation type="journal article" date="2023" name="Mol. Phylogenet. Evol.">
        <title>Genome-scale phylogeny and comparative genomics of the fungal order Sordariales.</title>
        <authorList>
            <person name="Hensen N."/>
            <person name="Bonometti L."/>
            <person name="Westerberg I."/>
            <person name="Brannstrom I.O."/>
            <person name="Guillou S."/>
            <person name="Cros-Aarteil S."/>
            <person name="Calhoun S."/>
            <person name="Haridas S."/>
            <person name="Kuo A."/>
            <person name="Mondo S."/>
            <person name="Pangilinan J."/>
            <person name="Riley R."/>
            <person name="LaButti K."/>
            <person name="Andreopoulos B."/>
            <person name="Lipzen A."/>
            <person name="Chen C."/>
            <person name="Yan M."/>
            <person name="Daum C."/>
            <person name="Ng V."/>
            <person name="Clum A."/>
            <person name="Steindorff A."/>
            <person name="Ohm R.A."/>
            <person name="Martin F."/>
            <person name="Silar P."/>
            <person name="Natvig D.O."/>
            <person name="Lalanne C."/>
            <person name="Gautier V."/>
            <person name="Ament-Velasquez S.L."/>
            <person name="Kruys A."/>
            <person name="Hutchinson M.I."/>
            <person name="Powell A.J."/>
            <person name="Barry K."/>
            <person name="Miller A.N."/>
            <person name="Grigoriev I.V."/>
            <person name="Debuchy R."/>
            <person name="Gladieux P."/>
            <person name="Hiltunen Thoren M."/>
            <person name="Johannesson H."/>
        </authorList>
    </citation>
    <scope>NUCLEOTIDE SEQUENCE</scope>
    <source>
        <strain evidence="2">PSN293</strain>
    </source>
</reference>
<protein>
    <submittedName>
        <fullName evidence="2">Uncharacterized protein</fullName>
    </submittedName>
</protein>
<gene>
    <name evidence="2" type="ORF">QBC37DRAFT_394649</name>
</gene>
<reference evidence="2" key="2">
    <citation type="submission" date="2023-05" db="EMBL/GenBank/DDBJ databases">
        <authorList>
            <consortium name="Lawrence Berkeley National Laboratory"/>
            <person name="Steindorff A."/>
            <person name="Hensen N."/>
            <person name="Bonometti L."/>
            <person name="Westerberg I."/>
            <person name="Brannstrom I.O."/>
            <person name="Guillou S."/>
            <person name="Cros-Aarteil S."/>
            <person name="Calhoun S."/>
            <person name="Haridas S."/>
            <person name="Kuo A."/>
            <person name="Mondo S."/>
            <person name="Pangilinan J."/>
            <person name="Riley R."/>
            <person name="Labutti K."/>
            <person name="Andreopoulos B."/>
            <person name="Lipzen A."/>
            <person name="Chen C."/>
            <person name="Yanf M."/>
            <person name="Daum C."/>
            <person name="Ng V."/>
            <person name="Clum A."/>
            <person name="Ohm R."/>
            <person name="Martin F."/>
            <person name="Silar P."/>
            <person name="Natvig D."/>
            <person name="Lalanne C."/>
            <person name="Gautier V."/>
            <person name="Ament-Velasquez S.L."/>
            <person name="Kruys A."/>
            <person name="Hutchinson M.I."/>
            <person name="Powell A.J."/>
            <person name="Barry K."/>
            <person name="Miller A.N."/>
            <person name="Grigoriev I.V."/>
            <person name="Debuchy R."/>
            <person name="Gladieux P."/>
            <person name="Thoren M.H."/>
            <person name="Johannesson H."/>
        </authorList>
    </citation>
    <scope>NUCLEOTIDE SEQUENCE</scope>
    <source>
        <strain evidence="2">PSN293</strain>
    </source>
</reference>
<feature type="region of interest" description="Disordered" evidence="1">
    <location>
        <begin position="1"/>
        <end position="150"/>
    </location>
</feature>
<feature type="compositionally biased region" description="Polar residues" evidence="1">
    <location>
        <begin position="31"/>
        <end position="43"/>
    </location>
</feature>
<comment type="caution">
    <text evidence="2">The sequence shown here is derived from an EMBL/GenBank/DDBJ whole genome shotgun (WGS) entry which is preliminary data.</text>
</comment>
<feature type="region of interest" description="Disordered" evidence="1">
    <location>
        <begin position="290"/>
        <end position="310"/>
    </location>
</feature>
<keyword evidence="3" id="KW-1185">Reference proteome</keyword>
<accession>A0AAN7BBI4</accession>
<dbReference type="EMBL" id="MU858047">
    <property type="protein sequence ID" value="KAK4219771.1"/>
    <property type="molecule type" value="Genomic_DNA"/>
</dbReference>
<feature type="compositionally biased region" description="Low complexity" evidence="1">
    <location>
        <begin position="186"/>
        <end position="197"/>
    </location>
</feature>